<evidence type="ECO:0000313" key="8">
    <source>
        <dbReference type="EMBL" id="TFJ92285.1"/>
    </source>
</evidence>
<dbReference type="InterPro" id="IPR000192">
    <property type="entry name" value="Aminotrans_V_dom"/>
</dbReference>
<evidence type="ECO:0000256" key="3">
    <source>
        <dbReference type="ARBA" id="ARBA00012239"/>
    </source>
</evidence>
<dbReference type="RefSeq" id="WP_135110616.1">
    <property type="nucleotide sequence ID" value="NZ_SRHY01000025.1"/>
</dbReference>
<dbReference type="PANTHER" id="PTHR43586:SF4">
    <property type="entry name" value="ISOPENICILLIN N EPIMERASE"/>
    <property type="match status" value="1"/>
</dbReference>
<dbReference type="Gene3D" id="3.90.1150.10">
    <property type="entry name" value="Aspartate Aminotransferase, domain 1"/>
    <property type="match status" value="1"/>
</dbReference>
<keyword evidence="8" id="KW-0032">Aminotransferase</keyword>
<dbReference type="EC" id="2.8.1.7" evidence="3"/>
<evidence type="ECO:0000256" key="5">
    <source>
        <dbReference type="ARBA" id="ARBA00050776"/>
    </source>
</evidence>
<proteinExistence type="inferred from homology"/>
<dbReference type="Gene3D" id="3.40.640.10">
    <property type="entry name" value="Type I PLP-dependent aspartate aminotransferase-like (Major domain)"/>
    <property type="match status" value="1"/>
</dbReference>
<keyword evidence="8" id="KW-0808">Transferase</keyword>
<feature type="domain" description="Aminotransferase class V" evidence="7">
    <location>
        <begin position="2"/>
        <end position="370"/>
    </location>
</feature>
<comment type="cofactor">
    <cofactor evidence="1">
        <name>pyridoxal 5'-phosphate</name>
        <dbReference type="ChEBI" id="CHEBI:597326"/>
    </cofactor>
</comment>
<accession>A0A4Y9A9Y5</accession>
<organism evidence="8 9">
    <name type="scientific">Lentibacillus salicampi</name>
    <dbReference type="NCBI Taxonomy" id="175306"/>
    <lineage>
        <taxon>Bacteria</taxon>
        <taxon>Bacillati</taxon>
        <taxon>Bacillota</taxon>
        <taxon>Bacilli</taxon>
        <taxon>Bacillales</taxon>
        <taxon>Bacillaceae</taxon>
        <taxon>Lentibacillus</taxon>
    </lineage>
</organism>
<comment type="caution">
    <text evidence="8">The sequence shown here is derived from an EMBL/GenBank/DDBJ whole genome shotgun (WGS) entry which is preliminary data.</text>
</comment>
<gene>
    <name evidence="8" type="ORF">E4U82_13075</name>
</gene>
<comment type="similarity">
    <text evidence="2">Belongs to the class-V pyridoxal-phosphate-dependent aminotransferase family. Csd subfamily.</text>
</comment>
<keyword evidence="4" id="KW-0663">Pyridoxal phosphate</keyword>
<comment type="catalytic activity">
    <reaction evidence="5">
        <text>(sulfur carrier)-H + L-cysteine = (sulfur carrier)-SH + L-alanine</text>
        <dbReference type="Rhea" id="RHEA:43892"/>
        <dbReference type="Rhea" id="RHEA-COMP:14737"/>
        <dbReference type="Rhea" id="RHEA-COMP:14739"/>
        <dbReference type="ChEBI" id="CHEBI:29917"/>
        <dbReference type="ChEBI" id="CHEBI:35235"/>
        <dbReference type="ChEBI" id="CHEBI:57972"/>
        <dbReference type="ChEBI" id="CHEBI:64428"/>
        <dbReference type="EC" id="2.8.1.7"/>
    </reaction>
</comment>
<evidence type="ECO:0000259" key="7">
    <source>
        <dbReference type="Pfam" id="PF00266"/>
    </source>
</evidence>
<dbReference type="PIRSF" id="PIRSF005572">
    <property type="entry name" value="NifS"/>
    <property type="match status" value="1"/>
</dbReference>
<evidence type="ECO:0000256" key="6">
    <source>
        <dbReference type="SAM" id="MobiDB-lite"/>
    </source>
</evidence>
<keyword evidence="9" id="KW-1185">Reference proteome</keyword>
<dbReference type="InterPro" id="IPR016454">
    <property type="entry name" value="Cysteine_dSase"/>
</dbReference>
<dbReference type="PANTHER" id="PTHR43586">
    <property type="entry name" value="CYSTEINE DESULFURASE"/>
    <property type="match status" value="1"/>
</dbReference>
<dbReference type="InterPro" id="IPR010969">
    <property type="entry name" value="Cys_dSase-rel_unknwn_funct"/>
</dbReference>
<dbReference type="NCBIfam" id="TIGR01977">
    <property type="entry name" value="am_tr_V_EF2568"/>
    <property type="match status" value="1"/>
</dbReference>
<dbReference type="GO" id="GO:0008483">
    <property type="term" value="F:transaminase activity"/>
    <property type="evidence" value="ECO:0007669"/>
    <property type="project" value="UniProtKB-KW"/>
</dbReference>
<dbReference type="Pfam" id="PF00266">
    <property type="entry name" value="Aminotran_5"/>
    <property type="match status" value="1"/>
</dbReference>
<name>A0A4Y9A9Y5_9BACI</name>
<dbReference type="SUPFAM" id="SSF53383">
    <property type="entry name" value="PLP-dependent transferases"/>
    <property type="match status" value="1"/>
</dbReference>
<evidence type="ECO:0000256" key="4">
    <source>
        <dbReference type="ARBA" id="ARBA00022898"/>
    </source>
</evidence>
<evidence type="ECO:0000256" key="2">
    <source>
        <dbReference type="ARBA" id="ARBA00010447"/>
    </source>
</evidence>
<dbReference type="OrthoDB" id="9804366at2"/>
<dbReference type="GO" id="GO:0031071">
    <property type="term" value="F:cysteine desulfurase activity"/>
    <property type="evidence" value="ECO:0007669"/>
    <property type="project" value="UniProtKB-EC"/>
</dbReference>
<dbReference type="AlphaFoldDB" id="A0A4Y9A9Y5"/>
<reference evidence="8 9" key="1">
    <citation type="submission" date="2019-03" db="EMBL/GenBank/DDBJ databases">
        <title>Genome sequence of Lentibacillus salicampi ATCC BAA-719.</title>
        <authorList>
            <person name="Maclea K.S."/>
            <person name="Simoes Junior M."/>
        </authorList>
    </citation>
    <scope>NUCLEOTIDE SEQUENCE [LARGE SCALE GENOMIC DNA]</scope>
    <source>
        <strain evidence="8 9">ATCC BAA-719</strain>
    </source>
</reference>
<dbReference type="InterPro" id="IPR015421">
    <property type="entry name" value="PyrdxlP-dep_Trfase_major"/>
</dbReference>
<dbReference type="EMBL" id="SRHY01000025">
    <property type="protein sequence ID" value="TFJ92285.1"/>
    <property type="molecule type" value="Genomic_DNA"/>
</dbReference>
<evidence type="ECO:0000256" key="1">
    <source>
        <dbReference type="ARBA" id="ARBA00001933"/>
    </source>
</evidence>
<feature type="region of interest" description="Disordered" evidence="6">
    <location>
        <begin position="223"/>
        <end position="248"/>
    </location>
</feature>
<dbReference type="InterPro" id="IPR015424">
    <property type="entry name" value="PyrdxlP-dep_Trfase"/>
</dbReference>
<dbReference type="InterPro" id="IPR015422">
    <property type="entry name" value="PyrdxlP-dep_Trfase_small"/>
</dbReference>
<dbReference type="Proteomes" id="UP000298484">
    <property type="component" value="Unassembled WGS sequence"/>
</dbReference>
<sequence>MIYFDQAASSHPKPPEVGEAMMDALNGIGANPGRGSHKLANHAAAIISETRETISRLFGCSDPKRVLFHPNATIALNQAIKGMPWSKEDHVIATSCEHNSVRRPLEYIKSEYGVNVTYVPWYNHEQAFVQQVVQSINSNTKLIAITHASNVTGAVIPVERLASVISDLHIPLLVDASQTAGHMSLNMQDMGIDMMVMPGHKGLFGPQGTGVLMVEGDVELSPLHHGGTGSYSEKPEQPSQWPEKLESGTLNTPGIAGLQAALKHYETRDQENVSRETILSQTLLKGLKQIEGVTCYGPDEHEQRMPIVAFNVLNVPSQEIAMILDAHYDIAVRAGLHCSPLTHETLDTAGQGIVRASLSMYNTEEEVEQFLQAIREVTESYNLL</sequence>
<protein>
    <recommendedName>
        <fullName evidence="3">cysteine desulfurase</fullName>
        <ecNumber evidence="3">2.8.1.7</ecNumber>
    </recommendedName>
</protein>
<evidence type="ECO:0000313" key="9">
    <source>
        <dbReference type="Proteomes" id="UP000298484"/>
    </source>
</evidence>